<keyword evidence="1" id="KW-0472">Membrane</keyword>
<protein>
    <recommendedName>
        <fullName evidence="4">Brp/Blh family beta-carotene 15,15'-monooxygenase</fullName>
    </recommendedName>
</protein>
<keyword evidence="3" id="KW-1185">Reference proteome</keyword>
<dbReference type="EMBL" id="AFAY01000044">
    <property type="protein sequence ID" value="EGF10245.1"/>
    <property type="molecule type" value="Genomic_DNA"/>
</dbReference>
<feature type="transmembrane region" description="Helical" evidence="1">
    <location>
        <begin position="84"/>
        <end position="106"/>
    </location>
</feature>
<feature type="transmembrane region" description="Helical" evidence="1">
    <location>
        <begin position="27"/>
        <end position="49"/>
    </location>
</feature>
<proteinExistence type="predicted"/>
<evidence type="ECO:0000313" key="2">
    <source>
        <dbReference type="EMBL" id="EGF10245.1"/>
    </source>
</evidence>
<dbReference type="AlphaFoldDB" id="F2BEG4"/>
<dbReference type="RefSeq" id="WP_007343126.1">
    <property type="nucleotide sequence ID" value="NZ_GL878494.1"/>
</dbReference>
<feature type="transmembrane region" description="Helical" evidence="1">
    <location>
        <begin position="200"/>
        <end position="221"/>
    </location>
</feature>
<gene>
    <name evidence="2" type="ORF">HMPREF9123_2120</name>
</gene>
<feature type="transmembrane region" description="Helical" evidence="1">
    <location>
        <begin position="170"/>
        <end position="188"/>
    </location>
</feature>
<keyword evidence="1" id="KW-1133">Transmembrane helix</keyword>
<organism evidence="2 3">
    <name type="scientific">Neisseria bacilliformis ATCC BAA-1200</name>
    <dbReference type="NCBI Taxonomy" id="888742"/>
    <lineage>
        <taxon>Bacteria</taxon>
        <taxon>Pseudomonadati</taxon>
        <taxon>Pseudomonadota</taxon>
        <taxon>Betaproteobacteria</taxon>
        <taxon>Neisseriales</taxon>
        <taxon>Neisseriaceae</taxon>
        <taxon>Neisseria</taxon>
    </lineage>
</organism>
<accession>F2BEG4</accession>
<dbReference type="HOGENOM" id="CLU_087921_0_0_4"/>
<dbReference type="OrthoDB" id="2234586at2"/>
<sequence length="257" mass="26814">MGKTDAAAEAERPSEKRGGHVIATQPLLAAGALAAVCWAAADMLLVGFVPAPEKYPLLSQTLAADLDGKADLALLMLDGSPERLFWGVLPATFSAALYLAAAFGVYRLMRRSGAAACCFALLFAAYALSPLGHAGFYYLGMSAQTLPSAAPADHALLLAQFAAFYRMLAVHWWASVGCAAAAFLILLVQALRGQTRLPCAAAWFNPLPVGLAVGLSCSLFPHSPVAAAVGGATFNLAQLVFFAAALWFGRRKGLEAV</sequence>
<dbReference type="InterPro" id="IPR046475">
    <property type="entry name" value="DUF6796"/>
</dbReference>
<dbReference type="Proteomes" id="UP000004105">
    <property type="component" value="Unassembled WGS sequence"/>
</dbReference>
<evidence type="ECO:0008006" key="4">
    <source>
        <dbReference type="Google" id="ProtNLM"/>
    </source>
</evidence>
<evidence type="ECO:0000256" key="1">
    <source>
        <dbReference type="SAM" id="Phobius"/>
    </source>
</evidence>
<name>F2BEG4_9NEIS</name>
<reference evidence="2 3" key="1">
    <citation type="submission" date="2011-02" db="EMBL/GenBank/DDBJ databases">
        <authorList>
            <person name="Muzny D."/>
            <person name="Qin X."/>
            <person name="Deng J."/>
            <person name="Jiang H."/>
            <person name="Liu Y."/>
            <person name="Qu J."/>
            <person name="Song X.-Z."/>
            <person name="Zhang L."/>
            <person name="Thornton R."/>
            <person name="Coyle M."/>
            <person name="Francisco L."/>
            <person name="Jackson L."/>
            <person name="Javaid M."/>
            <person name="Korchina V."/>
            <person name="Kovar C."/>
            <person name="Mata R."/>
            <person name="Mathew T."/>
            <person name="Ngo R."/>
            <person name="Nguyen L."/>
            <person name="Nguyen N."/>
            <person name="Okwuonu G."/>
            <person name="Ongeri F."/>
            <person name="Pham C."/>
            <person name="Simmons D."/>
            <person name="Wilczek-Boney K."/>
            <person name="Hale W."/>
            <person name="Jakkamsetti A."/>
            <person name="Pham P."/>
            <person name="Ruth R."/>
            <person name="San Lucas F."/>
            <person name="Warren J."/>
            <person name="Zhang J."/>
            <person name="Zhao Z."/>
            <person name="Zhou C."/>
            <person name="Zhu D."/>
            <person name="Lee S."/>
            <person name="Bess C."/>
            <person name="Blankenburg K."/>
            <person name="Forbes L."/>
            <person name="Fu Q."/>
            <person name="Gubbala S."/>
            <person name="Hirani K."/>
            <person name="Jayaseelan J.C."/>
            <person name="Lara F."/>
            <person name="Munidasa M."/>
            <person name="Palculict T."/>
            <person name="Patil S."/>
            <person name="Pu L.-L."/>
            <person name="Saada N."/>
            <person name="Tang L."/>
            <person name="Weissenberger G."/>
            <person name="Zhu Y."/>
            <person name="Hemphill L."/>
            <person name="Shang Y."/>
            <person name="Youmans B."/>
            <person name="Ayvaz T."/>
            <person name="Ross M."/>
            <person name="Santibanez J."/>
            <person name="Aqrawi P."/>
            <person name="Gross S."/>
            <person name="Joshi V."/>
            <person name="Fowler G."/>
            <person name="Nazareth L."/>
            <person name="Reid J."/>
            <person name="Worley K."/>
            <person name="Petrosino J."/>
            <person name="Highlander S."/>
            <person name="Gibbs R."/>
        </authorList>
    </citation>
    <scope>NUCLEOTIDE SEQUENCE [LARGE SCALE GENOMIC DNA]</scope>
    <source>
        <strain evidence="2 3">ATCC BAA-1200</strain>
    </source>
</reference>
<comment type="caution">
    <text evidence="2">The sequence shown here is derived from an EMBL/GenBank/DDBJ whole genome shotgun (WGS) entry which is preliminary data.</text>
</comment>
<dbReference type="Pfam" id="PF20599">
    <property type="entry name" value="DUF6796"/>
    <property type="match status" value="1"/>
</dbReference>
<keyword evidence="1" id="KW-0812">Transmembrane</keyword>
<feature type="transmembrane region" description="Helical" evidence="1">
    <location>
        <begin position="113"/>
        <end position="139"/>
    </location>
</feature>
<evidence type="ECO:0000313" key="3">
    <source>
        <dbReference type="Proteomes" id="UP000004105"/>
    </source>
</evidence>
<feature type="transmembrane region" description="Helical" evidence="1">
    <location>
        <begin position="227"/>
        <end position="248"/>
    </location>
</feature>